<dbReference type="Proteomes" id="UP000035017">
    <property type="component" value="Unassembled WGS sequence"/>
</dbReference>
<dbReference type="Pfam" id="PF13770">
    <property type="entry name" value="DUF4169"/>
    <property type="match status" value="1"/>
</dbReference>
<evidence type="ECO:0008006" key="4">
    <source>
        <dbReference type="Google" id="ProtNLM"/>
    </source>
</evidence>
<protein>
    <recommendedName>
        <fullName evidence="4">DUF4169 family protein</fullName>
    </recommendedName>
</protein>
<gene>
    <name evidence="2" type="ORF">RU07_02845</name>
</gene>
<proteinExistence type="predicted"/>
<accession>A0A0D0K973</accession>
<evidence type="ECO:0000313" key="2">
    <source>
        <dbReference type="EMBL" id="KIQ05193.1"/>
    </source>
</evidence>
<reference evidence="2 3" key="1">
    <citation type="submission" date="2014-12" db="EMBL/GenBank/DDBJ databases">
        <title>16Stimator: statistical estimation of ribosomal gene copy numbers from draft genome assemblies.</title>
        <authorList>
            <person name="Perisin M.A."/>
            <person name="Vetter M."/>
            <person name="Gilbert J.A."/>
            <person name="Bergelson J."/>
        </authorList>
    </citation>
    <scope>NUCLEOTIDE SEQUENCE [LARGE SCALE GENOMIC DNA]</scope>
    <source>
        <strain evidence="2 3">MEJ076</strain>
    </source>
</reference>
<feature type="compositionally biased region" description="Basic and acidic residues" evidence="1">
    <location>
        <begin position="47"/>
        <end position="70"/>
    </location>
</feature>
<feature type="compositionally biased region" description="Basic and acidic residues" evidence="1">
    <location>
        <begin position="16"/>
        <end position="25"/>
    </location>
</feature>
<organism evidence="2 3">
    <name type="scientific">Agrobacterium tumefaciens</name>
    <dbReference type="NCBI Taxonomy" id="358"/>
    <lineage>
        <taxon>Bacteria</taxon>
        <taxon>Pseudomonadati</taxon>
        <taxon>Pseudomonadota</taxon>
        <taxon>Alphaproteobacteria</taxon>
        <taxon>Hyphomicrobiales</taxon>
        <taxon>Rhizobiaceae</taxon>
        <taxon>Rhizobium/Agrobacterium group</taxon>
        <taxon>Agrobacterium</taxon>
        <taxon>Agrobacterium tumefaciens complex</taxon>
    </lineage>
</organism>
<dbReference type="InterPro" id="IPR025227">
    <property type="entry name" value="DUF4169"/>
</dbReference>
<evidence type="ECO:0000313" key="3">
    <source>
        <dbReference type="Proteomes" id="UP000035017"/>
    </source>
</evidence>
<comment type="caution">
    <text evidence="2">The sequence shown here is derived from an EMBL/GenBank/DDBJ whole genome shotgun (WGS) entry which is preliminary data.</text>
</comment>
<evidence type="ECO:0000256" key="1">
    <source>
        <dbReference type="SAM" id="MobiDB-lite"/>
    </source>
</evidence>
<name>A0A0D0K973_AGRTU</name>
<dbReference type="AlphaFoldDB" id="A0A0D0K973"/>
<feature type="region of interest" description="Disordered" evidence="1">
    <location>
        <begin position="1"/>
        <end position="70"/>
    </location>
</feature>
<dbReference type="EMBL" id="JXQV01000003">
    <property type="protein sequence ID" value="KIQ05193.1"/>
    <property type="molecule type" value="Genomic_DNA"/>
</dbReference>
<dbReference type="OrthoDB" id="7173889at2"/>
<sequence length="70" mass="7915">MTGDIVNLRQFRKQKTRSEKEKQAEQNRLTFGRTKAEKNLTSALNDKAIRALDQGKLDKGDAEGDHDNKG</sequence>